<evidence type="ECO:0000313" key="2">
    <source>
        <dbReference type="Proteomes" id="UP000315010"/>
    </source>
</evidence>
<reference evidence="1 2" key="1">
    <citation type="submission" date="2019-02" db="EMBL/GenBank/DDBJ databases">
        <title>Deep-cultivation of Planctomycetes and their phenomic and genomic characterization uncovers novel biology.</title>
        <authorList>
            <person name="Wiegand S."/>
            <person name="Jogler M."/>
            <person name="Boedeker C."/>
            <person name="Pinto D."/>
            <person name="Vollmers J."/>
            <person name="Rivas-Marin E."/>
            <person name="Kohn T."/>
            <person name="Peeters S.H."/>
            <person name="Heuer A."/>
            <person name="Rast P."/>
            <person name="Oberbeckmann S."/>
            <person name="Bunk B."/>
            <person name="Jeske O."/>
            <person name="Meyerdierks A."/>
            <person name="Storesund J.E."/>
            <person name="Kallscheuer N."/>
            <person name="Luecker S."/>
            <person name="Lage O.M."/>
            <person name="Pohl T."/>
            <person name="Merkel B.J."/>
            <person name="Hornburger P."/>
            <person name="Mueller R.-W."/>
            <person name="Bruemmer F."/>
            <person name="Labrenz M."/>
            <person name="Spormann A.M."/>
            <person name="Op Den Camp H."/>
            <person name="Overmann J."/>
            <person name="Amann R."/>
            <person name="Jetten M.S.M."/>
            <person name="Mascher T."/>
            <person name="Medema M.H."/>
            <person name="Devos D.P."/>
            <person name="Kaster A.-K."/>
            <person name="Ovreas L."/>
            <person name="Rohde M."/>
            <person name="Galperin M.Y."/>
            <person name="Jogler C."/>
        </authorList>
    </citation>
    <scope>NUCLEOTIDE SEQUENCE [LARGE SCALE GENOMIC DNA]</scope>
    <source>
        <strain evidence="1 2">CA13</strain>
    </source>
</reference>
<dbReference type="EMBL" id="SJPJ01000001">
    <property type="protein sequence ID" value="TWT80654.1"/>
    <property type="molecule type" value="Genomic_DNA"/>
</dbReference>
<sequence>MDEMLGGPRLEKRIMPLLDVALSLVGVLILMVSISNEQRESGVEGNVATLIVLENGNVMFGDSILATTESGVDKAKFERFFEELETLDAPLVLMYYTRPSDEDQSVNADVIATCIGTIEARGFNLKAIGRDKPEGASE</sequence>
<evidence type="ECO:0000313" key="1">
    <source>
        <dbReference type="EMBL" id="TWT80654.1"/>
    </source>
</evidence>
<protein>
    <submittedName>
        <fullName evidence="1">Uncharacterized protein</fullName>
    </submittedName>
</protein>
<dbReference type="Proteomes" id="UP000315010">
    <property type="component" value="Unassembled WGS sequence"/>
</dbReference>
<accession>A0A5C5Z029</accession>
<name>A0A5C5Z029_9BACT</name>
<comment type="caution">
    <text evidence="1">The sequence shown here is derived from an EMBL/GenBank/DDBJ whole genome shotgun (WGS) entry which is preliminary data.</text>
</comment>
<proteinExistence type="predicted"/>
<gene>
    <name evidence="1" type="ORF">CA13_20990</name>
</gene>
<dbReference type="AlphaFoldDB" id="A0A5C5Z029"/>
<keyword evidence="2" id="KW-1185">Reference proteome</keyword>
<dbReference type="RefSeq" id="WP_146395836.1">
    <property type="nucleotide sequence ID" value="NZ_SJPJ01000001.1"/>
</dbReference>
<organism evidence="1 2">
    <name type="scientific">Novipirellula herctigrandis</name>
    <dbReference type="NCBI Taxonomy" id="2527986"/>
    <lineage>
        <taxon>Bacteria</taxon>
        <taxon>Pseudomonadati</taxon>
        <taxon>Planctomycetota</taxon>
        <taxon>Planctomycetia</taxon>
        <taxon>Pirellulales</taxon>
        <taxon>Pirellulaceae</taxon>
        <taxon>Novipirellula</taxon>
    </lineage>
</organism>